<accession>A0A1C5JZW5</accession>
<evidence type="ECO:0000256" key="1">
    <source>
        <dbReference type="SAM" id="Phobius"/>
    </source>
</evidence>
<feature type="transmembrane region" description="Helical" evidence="1">
    <location>
        <begin position="123"/>
        <end position="145"/>
    </location>
</feature>
<feature type="transmembrane region" description="Helical" evidence="1">
    <location>
        <begin position="98"/>
        <end position="117"/>
    </location>
</feature>
<protein>
    <recommendedName>
        <fullName evidence="4">Alpha/beta hydrolase family protein</fullName>
    </recommendedName>
</protein>
<feature type="transmembrane region" description="Helical" evidence="1">
    <location>
        <begin position="213"/>
        <end position="237"/>
    </location>
</feature>
<name>A0A1C5JZW5_9ACTN</name>
<keyword evidence="3" id="KW-1185">Reference proteome</keyword>
<evidence type="ECO:0000313" key="2">
    <source>
        <dbReference type="EMBL" id="SCG76057.1"/>
    </source>
</evidence>
<dbReference type="Gene3D" id="3.40.50.1820">
    <property type="entry name" value="alpha/beta hydrolase"/>
    <property type="match status" value="1"/>
</dbReference>
<dbReference type="AlphaFoldDB" id="A0A1C5JZW5"/>
<dbReference type="EMBL" id="LT607753">
    <property type="protein sequence ID" value="SCG76057.1"/>
    <property type="molecule type" value="Genomic_DNA"/>
</dbReference>
<keyword evidence="1" id="KW-0812">Transmembrane</keyword>
<feature type="transmembrane region" description="Helical" evidence="1">
    <location>
        <begin position="53"/>
        <end position="77"/>
    </location>
</feature>
<keyword evidence="1" id="KW-0472">Membrane</keyword>
<keyword evidence="1" id="KW-1133">Transmembrane helix</keyword>
<organism evidence="2 3">
    <name type="scientific">Micromonospora coxensis</name>
    <dbReference type="NCBI Taxonomy" id="356852"/>
    <lineage>
        <taxon>Bacteria</taxon>
        <taxon>Bacillati</taxon>
        <taxon>Actinomycetota</taxon>
        <taxon>Actinomycetes</taxon>
        <taxon>Micromonosporales</taxon>
        <taxon>Micromonosporaceae</taxon>
        <taxon>Micromonospora</taxon>
    </lineage>
</organism>
<evidence type="ECO:0000313" key="3">
    <source>
        <dbReference type="Proteomes" id="UP000198215"/>
    </source>
</evidence>
<evidence type="ECO:0008006" key="4">
    <source>
        <dbReference type="Google" id="ProtNLM"/>
    </source>
</evidence>
<proteinExistence type="predicted"/>
<reference evidence="3" key="1">
    <citation type="submission" date="2016-06" db="EMBL/GenBank/DDBJ databases">
        <authorList>
            <person name="Varghese N."/>
            <person name="Submissions Spin"/>
        </authorList>
    </citation>
    <scope>NUCLEOTIDE SEQUENCE [LARGE SCALE GENOMIC DNA]</scope>
    <source>
        <strain evidence="3">DSM 45161</strain>
    </source>
</reference>
<gene>
    <name evidence="2" type="ORF">GA0070614_5834</name>
</gene>
<feature type="transmembrane region" description="Helical" evidence="1">
    <location>
        <begin position="157"/>
        <end position="178"/>
    </location>
</feature>
<feature type="transmembrane region" description="Helical" evidence="1">
    <location>
        <begin position="184"/>
        <end position="206"/>
    </location>
</feature>
<sequence>MLLLGAVPPMVEMAALVGFGLGAAQALAPQSTAIWPYDSYHDLRWLLVYHDSWPAFVAGLVVVVVARGVLSAGLTALSWPAETPRPSMRQLVRRNIEVAALATVIISPWAAISVAFSAVALSWYLFASVIPLLVIAPFLLRAGVTAHWWKGLPSVQLLLWSVVNFLVITAAGAVIVSVPQWWRVPVAGLAGVANGLLWRTTVIAAVRHERPRWAAVPVTPVVIILTMATAVAAPSLISVASGTTGRWRPPVTAEPLPATVPYAVIVLAGFESGWDGQLPADPRVAHFSYAGVTRDGRPLPYAPEATHRSLDSSAALLAAQVDALHRRTRRPVALLGESEGALVIRTYLEKFPHSPVQAALLFSPLIWPGRAYYPPPGHEGWGTVAGWELRVIAALTNLTKAVDASPDEPFVRSVIVEAPFYRNRILCPVPGIRMMAFLPLVSAAEAPSGEYSRIPVVEVPALHGGLLNRRAIHERAMRFLAGQPVTQPWRGYVVLQRLGAAWQSPPLVLAVNPIWSTSREGDPALSGRICQPR</sequence>
<dbReference type="Proteomes" id="UP000198215">
    <property type="component" value="Chromosome I"/>
</dbReference>
<dbReference type="SUPFAM" id="SSF53474">
    <property type="entry name" value="alpha/beta-Hydrolases"/>
    <property type="match status" value="1"/>
</dbReference>
<dbReference type="InterPro" id="IPR029058">
    <property type="entry name" value="AB_hydrolase_fold"/>
</dbReference>